<proteinExistence type="predicted"/>
<feature type="compositionally biased region" description="Polar residues" evidence="1">
    <location>
        <begin position="48"/>
        <end position="60"/>
    </location>
</feature>
<dbReference type="Proteomes" id="UP001605036">
    <property type="component" value="Unassembled WGS sequence"/>
</dbReference>
<protein>
    <submittedName>
        <fullName evidence="2">Uncharacterized protein</fullName>
    </submittedName>
</protein>
<organism evidence="2 3">
    <name type="scientific">Riccia fluitans</name>
    <dbReference type="NCBI Taxonomy" id="41844"/>
    <lineage>
        <taxon>Eukaryota</taxon>
        <taxon>Viridiplantae</taxon>
        <taxon>Streptophyta</taxon>
        <taxon>Embryophyta</taxon>
        <taxon>Marchantiophyta</taxon>
        <taxon>Marchantiopsida</taxon>
        <taxon>Marchantiidae</taxon>
        <taxon>Marchantiales</taxon>
        <taxon>Ricciaceae</taxon>
        <taxon>Riccia</taxon>
    </lineage>
</organism>
<sequence>MTEEAKELIRGTLTYATRAGDAITVWHVTEPLATADTSLEMSAQFHPNEQRVNQRSNGIEANTRKQAGACEEND</sequence>
<gene>
    <name evidence="2" type="ORF">R1flu_025111</name>
</gene>
<name>A0ABD1XWV6_9MARC</name>
<feature type="region of interest" description="Disordered" evidence="1">
    <location>
        <begin position="48"/>
        <end position="74"/>
    </location>
</feature>
<evidence type="ECO:0000313" key="2">
    <source>
        <dbReference type="EMBL" id="KAL2613419.1"/>
    </source>
</evidence>
<dbReference type="AlphaFoldDB" id="A0ABD1XWV6"/>
<keyword evidence="3" id="KW-1185">Reference proteome</keyword>
<accession>A0ABD1XWV6</accession>
<reference evidence="2 3" key="1">
    <citation type="submission" date="2024-09" db="EMBL/GenBank/DDBJ databases">
        <title>Chromosome-scale assembly of Riccia fluitans.</title>
        <authorList>
            <person name="Paukszto L."/>
            <person name="Sawicki J."/>
            <person name="Karawczyk K."/>
            <person name="Piernik-Szablinska J."/>
            <person name="Szczecinska M."/>
            <person name="Mazdziarz M."/>
        </authorList>
    </citation>
    <scope>NUCLEOTIDE SEQUENCE [LARGE SCALE GENOMIC DNA]</scope>
    <source>
        <strain evidence="2">Rf_01</strain>
        <tissue evidence="2">Aerial parts of the thallus</tissue>
    </source>
</reference>
<evidence type="ECO:0000256" key="1">
    <source>
        <dbReference type="SAM" id="MobiDB-lite"/>
    </source>
</evidence>
<dbReference type="EMBL" id="JBHFFA010000007">
    <property type="protein sequence ID" value="KAL2613419.1"/>
    <property type="molecule type" value="Genomic_DNA"/>
</dbReference>
<comment type="caution">
    <text evidence="2">The sequence shown here is derived from an EMBL/GenBank/DDBJ whole genome shotgun (WGS) entry which is preliminary data.</text>
</comment>
<evidence type="ECO:0000313" key="3">
    <source>
        <dbReference type="Proteomes" id="UP001605036"/>
    </source>
</evidence>